<evidence type="ECO:0000256" key="4">
    <source>
        <dbReference type="ARBA" id="ARBA00023186"/>
    </source>
</evidence>
<keyword evidence="4" id="KW-0143">Chaperone</keyword>
<name>A0AAD5TED7_9FUNG</name>
<evidence type="ECO:0000256" key="5">
    <source>
        <dbReference type="SAM" id="MobiDB-lite"/>
    </source>
</evidence>
<dbReference type="GO" id="GO:0005739">
    <property type="term" value="C:mitochondrion"/>
    <property type="evidence" value="ECO:0007669"/>
    <property type="project" value="UniProtKB-SubCell"/>
</dbReference>
<dbReference type="GO" id="GO:0010257">
    <property type="term" value="P:NADH dehydrogenase complex assembly"/>
    <property type="evidence" value="ECO:0007669"/>
    <property type="project" value="TreeGrafter"/>
</dbReference>
<feature type="domain" description="NADH:ubiquinone oxidoreductase intermediate-associated protein 30" evidence="6">
    <location>
        <begin position="46"/>
        <end position="214"/>
    </location>
</feature>
<dbReference type="Pfam" id="PF08547">
    <property type="entry name" value="CIA30"/>
    <property type="match status" value="1"/>
</dbReference>
<dbReference type="InterPro" id="IPR039131">
    <property type="entry name" value="NDUFAF1"/>
</dbReference>
<keyword evidence="3" id="KW-0496">Mitochondrion</keyword>
<dbReference type="InterPro" id="IPR008979">
    <property type="entry name" value="Galactose-bd-like_sf"/>
</dbReference>
<dbReference type="GO" id="GO:0006120">
    <property type="term" value="P:mitochondrial electron transport, NADH to ubiquinone"/>
    <property type="evidence" value="ECO:0007669"/>
    <property type="project" value="TreeGrafter"/>
</dbReference>
<dbReference type="EMBL" id="JADGJQ010000069">
    <property type="protein sequence ID" value="KAJ3173846.1"/>
    <property type="molecule type" value="Genomic_DNA"/>
</dbReference>
<comment type="caution">
    <text evidence="7">The sequence shown here is derived from an EMBL/GenBank/DDBJ whole genome shotgun (WGS) entry which is preliminary data.</text>
</comment>
<evidence type="ECO:0000256" key="3">
    <source>
        <dbReference type="ARBA" id="ARBA00023128"/>
    </source>
</evidence>
<evidence type="ECO:0000313" key="7">
    <source>
        <dbReference type="EMBL" id="KAJ3173846.1"/>
    </source>
</evidence>
<feature type="compositionally biased region" description="Polar residues" evidence="5">
    <location>
        <begin position="301"/>
        <end position="312"/>
    </location>
</feature>
<evidence type="ECO:0000259" key="6">
    <source>
        <dbReference type="Pfam" id="PF08547"/>
    </source>
</evidence>
<gene>
    <name evidence="7" type="ORF">HDU87_007349</name>
</gene>
<keyword evidence="8" id="KW-1185">Reference proteome</keyword>
<evidence type="ECO:0000256" key="2">
    <source>
        <dbReference type="ARBA" id="ARBA00007884"/>
    </source>
</evidence>
<feature type="compositionally biased region" description="Pro residues" evidence="5">
    <location>
        <begin position="285"/>
        <end position="297"/>
    </location>
</feature>
<organism evidence="7 8">
    <name type="scientific">Geranomyces variabilis</name>
    <dbReference type="NCBI Taxonomy" id="109894"/>
    <lineage>
        <taxon>Eukaryota</taxon>
        <taxon>Fungi</taxon>
        <taxon>Fungi incertae sedis</taxon>
        <taxon>Chytridiomycota</taxon>
        <taxon>Chytridiomycota incertae sedis</taxon>
        <taxon>Chytridiomycetes</taxon>
        <taxon>Spizellomycetales</taxon>
        <taxon>Powellomycetaceae</taxon>
        <taxon>Geranomyces</taxon>
    </lineage>
</organism>
<feature type="compositionally biased region" description="Low complexity" evidence="5">
    <location>
        <begin position="268"/>
        <end position="284"/>
    </location>
</feature>
<proteinExistence type="inferred from homology"/>
<dbReference type="SUPFAM" id="SSF49785">
    <property type="entry name" value="Galactose-binding domain-like"/>
    <property type="match status" value="1"/>
</dbReference>
<comment type="subcellular location">
    <subcellularLocation>
        <location evidence="1">Mitochondrion</location>
    </subcellularLocation>
</comment>
<evidence type="ECO:0000256" key="1">
    <source>
        <dbReference type="ARBA" id="ARBA00004173"/>
    </source>
</evidence>
<evidence type="ECO:0000313" key="8">
    <source>
        <dbReference type="Proteomes" id="UP001212152"/>
    </source>
</evidence>
<dbReference type="Proteomes" id="UP001212152">
    <property type="component" value="Unassembled WGS sequence"/>
</dbReference>
<sequence>MASKGVMADGLRVMSSYFKRSWSYVKDETVAAVRFDTGWKQEMPICEFKKVEDLEDWIVGSDADIGGLSEAYWGMTPQRTAYFWGTISTKIPENAKIDRSGYAGVRSQQRPLTLFHRPRYDTTLFRYLAVRARGDARQWFVNLQTDSLYPSYLWQHRMYFQTPGEWEVVMIPFRDFVLTSHGYVQKRQIAMDRSKIKTVGFSIVRQPGDFGIEIDWIKAVNTPRTLGDYDILAPGEYIGRDGSLRKLKPGQSLTDALGSRIRIWPDHTPATTASKPSQPAAAAPSPAPPSPGTPSPQTPTRNATGNETIEKP</sequence>
<accession>A0AAD5TED7</accession>
<comment type="similarity">
    <text evidence="2">Belongs to the CIA30 family.</text>
</comment>
<dbReference type="InterPro" id="IPR013857">
    <property type="entry name" value="NADH-UbQ_OxRdtase-assoc_prot30"/>
</dbReference>
<dbReference type="AlphaFoldDB" id="A0AAD5TED7"/>
<dbReference type="PANTHER" id="PTHR13194">
    <property type="entry name" value="COMPLEX I INTERMEDIATE-ASSOCIATED PROTEIN 30"/>
    <property type="match status" value="1"/>
</dbReference>
<dbReference type="GO" id="GO:0051082">
    <property type="term" value="F:unfolded protein binding"/>
    <property type="evidence" value="ECO:0007669"/>
    <property type="project" value="TreeGrafter"/>
</dbReference>
<dbReference type="PANTHER" id="PTHR13194:SF18">
    <property type="entry name" value="COMPLEX I INTERMEDIATE-ASSOCIATED PROTEIN 30, MITOCHONDRIAL"/>
    <property type="match status" value="1"/>
</dbReference>
<feature type="region of interest" description="Disordered" evidence="5">
    <location>
        <begin position="266"/>
        <end position="312"/>
    </location>
</feature>
<reference evidence="7" key="1">
    <citation type="submission" date="2020-05" db="EMBL/GenBank/DDBJ databases">
        <title>Phylogenomic resolution of chytrid fungi.</title>
        <authorList>
            <person name="Stajich J.E."/>
            <person name="Amses K."/>
            <person name="Simmons R."/>
            <person name="Seto K."/>
            <person name="Myers J."/>
            <person name="Bonds A."/>
            <person name="Quandt C.A."/>
            <person name="Barry K."/>
            <person name="Liu P."/>
            <person name="Grigoriev I."/>
            <person name="Longcore J.E."/>
            <person name="James T.Y."/>
        </authorList>
    </citation>
    <scope>NUCLEOTIDE SEQUENCE</scope>
    <source>
        <strain evidence="7">JEL0379</strain>
    </source>
</reference>
<protein>
    <recommendedName>
        <fullName evidence="6">NADH:ubiquinone oxidoreductase intermediate-associated protein 30 domain-containing protein</fullName>
    </recommendedName>
</protein>